<protein>
    <submittedName>
        <fullName evidence="1">Uncharacterized protein</fullName>
    </submittedName>
</protein>
<keyword evidence="2" id="KW-1185">Reference proteome</keyword>
<dbReference type="Proteomes" id="UP000306324">
    <property type="component" value="Unassembled WGS sequence"/>
</dbReference>
<comment type="caution">
    <text evidence="1">The sequence shown here is derived from an EMBL/GenBank/DDBJ whole genome shotgun (WGS) entry which is preliminary data.</text>
</comment>
<proteinExistence type="predicted"/>
<dbReference type="AlphaFoldDB" id="A0A5S4EN32"/>
<dbReference type="RefSeq" id="WP_046535952.1">
    <property type="nucleotide sequence ID" value="NZ_SWAD01000040.1"/>
</dbReference>
<name>A0A5S4EN32_9PROT</name>
<evidence type="ECO:0000313" key="2">
    <source>
        <dbReference type="Proteomes" id="UP000306324"/>
    </source>
</evidence>
<dbReference type="EMBL" id="SWAD01000040">
    <property type="protein sequence ID" value="TMQ76792.1"/>
    <property type="molecule type" value="Genomic_DNA"/>
</dbReference>
<sequence>MALVIPLPCAPLLAGTAGDVKRANTASAPQTQIAWMSGGIGDEALADMRKVAEAYNVRVVFSKPSGNYLAGIPFTVARLASGNQISSRTFRRSATVRCCT</sequence>
<dbReference type="OrthoDB" id="5568005at2"/>
<accession>A0A5S4EN32</accession>
<evidence type="ECO:0000313" key="1">
    <source>
        <dbReference type="EMBL" id="TMQ76792.1"/>
    </source>
</evidence>
<gene>
    <name evidence="1" type="ORF">ACCUM_3924</name>
</gene>
<reference evidence="1 2" key="1">
    <citation type="submission" date="2019-04" db="EMBL/GenBank/DDBJ databases">
        <title>A novel phosphate-accumulating bacterium identified in bioreactor for phosphate removal from wastewater.</title>
        <authorList>
            <person name="Kotlyarov R.Y."/>
            <person name="Beletsky A.V."/>
            <person name="Kallistova A.Y."/>
            <person name="Dorofeev A.G."/>
            <person name="Nikolaev Y.Y."/>
            <person name="Pimenov N.V."/>
            <person name="Ravin N.V."/>
            <person name="Mardanov A.V."/>
        </authorList>
    </citation>
    <scope>NUCLEOTIDE SEQUENCE [LARGE SCALE GENOMIC DNA]</scope>
    <source>
        <strain evidence="1 2">Bin19</strain>
    </source>
</reference>
<organism evidence="1 2">
    <name type="scientific">Candidatus Accumulibacter phosphatis</name>
    <dbReference type="NCBI Taxonomy" id="327160"/>
    <lineage>
        <taxon>Bacteria</taxon>
        <taxon>Pseudomonadati</taxon>
        <taxon>Pseudomonadota</taxon>
        <taxon>Betaproteobacteria</taxon>
        <taxon>Candidatus Accumulibacter</taxon>
    </lineage>
</organism>